<dbReference type="NCBIfam" id="TIGR02063">
    <property type="entry name" value="RNase_R"/>
    <property type="match status" value="1"/>
</dbReference>
<reference evidence="11 12" key="1">
    <citation type="submission" date="2020-07" db="EMBL/GenBank/DDBJ databases">
        <title>Novel species isolated from subtropical streams in China.</title>
        <authorList>
            <person name="Lu H."/>
        </authorList>
    </citation>
    <scope>NUCLEOTIDE SEQUENCE [LARGE SCALE GENOMIC DNA]</scope>
    <source>
        <strain evidence="11 12">LX47W</strain>
    </source>
</reference>
<comment type="catalytic activity">
    <reaction evidence="1 8">
        <text>Exonucleolytic cleavage in the 3'- to 5'-direction to yield nucleoside 5'-phosphates.</text>
        <dbReference type="EC" id="3.1.13.1"/>
    </reaction>
</comment>
<protein>
    <recommendedName>
        <fullName evidence="8">Ribonuclease R</fullName>
        <shortName evidence="8">RNase R</shortName>
        <ecNumber evidence="8">3.1.13.1</ecNumber>
    </recommendedName>
</protein>
<dbReference type="SUPFAM" id="SSF50249">
    <property type="entry name" value="Nucleic acid-binding proteins"/>
    <property type="match status" value="3"/>
</dbReference>
<evidence type="ECO:0000256" key="3">
    <source>
        <dbReference type="ARBA" id="ARBA00022490"/>
    </source>
</evidence>
<dbReference type="PANTHER" id="PTHR23355">
    <property type="entry name" value="RIBONUCLEASE"/>
    <property type="match status" value="1"/>
</dbReference>
<dbReference type="SMART" id="SM00316">
    <property type="entry name" value="S1"/>
    <property type="match status" value="2"/>
</dbReference>
<gene>
    <name evidence="8 11" type="primary">rnr</name>
    <name evidence="11" type="ORF">H3H39_08055</name>
</gene>
<comment type="similarity">
    <text evidence="8">Belongs to the RNR ribonuclease family. RNase R subfamily.</text>
</comment>
<evidence type="ECO:0000256" key="9">
    <source>
        <dbReference type="SAM" id="MobiDB-lite"/>
    </source>
</evidence>
<evidence type="ECO:0000256" key="4">
    <source>
        <dbReference type="ARBA" id="ARBA00022722"/>
    </source>
</evidence>
<dbReference type="Proteomes" id="UP000573499">
    <property type="component" value="Unassembled WGS sequence"/>
</dbReference>
<dbReference type="GO" id="GO:0006402">
    <property type="term" value="P:mRNA catabolic process"/>
    <property type="evidence" value="ECO:0007669"/>
    <property type="project" value="TreeGrafter"/>
</dbReference>
<dbReference type="InterPro" id="IPR004476">
    <property type="entry name" value="RNase_II/RNase_R"/>
</dbReference>
<keyword evidence="12" id="KW-1185">Reference proteome</keyword>
<dbReference type="Pfam" id="PF08206">
    <property type="entry name" value="OB_RNB"/>
    <property type="match status" value="1"/>
</dbReference>
<dbReference type="Gene3D" id="2.40.50.140">
    <property type="entry name" value="Nucleic acid-binding proteins"/>
    <property type="match status" value="2"/>
</dbReference>
<keyword evidence="6 8" id="KW-0269">Exonuclease</keyword>
<proteinExistence type="inferred from homology"/>
<dbReference type="InterPro" id="IPR011129">
    <property type="entry name" value="CSD"/>
</dbReference>
<dbReference type="PROSITE" id="PS50126">
    <property type="entry name" value="S1"/>
    <property type="match status" value="1"/>
</dbReference>
<dbReference type="SMART" id="SM00357">
    <property type="entry name" value="CSP"/>
    <property type="match status" value="1"/>
</dbReference>
<dbReference type="NCBIfam" id="TIGR00358">
    <property type="entry name" value="3_prime_RNase"/>
    <property type="match status" value="1"/>
</dbReference>
<name>A0A7W2IJY8_9BURK</name>
<dbReference type="InterPro" id="IPR001900">
    <property type="entry name" value="RNase_II/R"/>
</dbReference>
<dbReference type="GO" id="GO:0003723">
    <property type="term" value="F:RNA binding"/>
    <property type="evidence" value="ECO:0007669"/>
    <property type="project" value="UniProtKB-UniRule"/>
</dbReference>
<feature type="domain" description="S1 motif" evidence="10">
    <location>
        <begin position="658"/>
        <end position="739"/>
    </location>
</feature>
<dbReference type="InterPro" id="IPR012340">
    <property type="entry name" value="NA-bd_OB-fold"/>
</dbReference>
<evidence type="ECO:0000256" key="2">
    <source>
        <dbReference type="ARBA" id="ARBA00004496"/>
    </source>
</evidence>
<dbReference type="Pfam" id="PF00575">
    <property type="entry name" value="S1"/>
    <property type="match status" value="1"/>
</dbReference>
<keyword evidence="5 8" id="KW-0378">Hydrolase</keyword>
<accession>A0A7W2IJY8</accession>
<dbReference type="InterPro" id="IPR040476">
    <property type="entry name" value="CSD2"/>
</dbReference>
<evidence type="ECO:0000256" key="5">
    <source>
        <dbReference type="ARBA" id="ARBA00022801"/>
    </source>
</evidence>
<dbReference type="GO" id="GO:0005829">
    <property type="term" value="C:cytosol"/>
    <property type="evidence" value="ECO:0007669"/>
    <property type="project" value="TreeGrafter"/>
</dbReference>
<evidence type="ECO:0000313" key="11">
    <source>
        <dbReference type="EMBL" id="MBA5687004.1"/>
    </source>
</evidence>
<evidence type="ECO:0000313" key="12">
    <source>
        <dbReference type="Proteomes" id="UP000573499"/>
    </source>
</evidence>
<comment type="subcellular location">
    <subcellularLocation>
        <location evidence="2 8">Cytoplasm</location>
    </subcellularLocation>
</comment>
<dbReference type="InterPro" id="IPR050180">
    <property type="entry name" value="RNR_Ribonuclease"/>
</dbReference>
<dbReference type="Pfam" id="PF17876">
    <property type="entry name" value="CSD2"/>
    <property type="match status" value="1"/>
</dbReference>
<dbReference type="PANTHER" id="PTHR23355:SF9">
    <property type="entry name" value="DIS3-LIKE EXONUCLEASE 2"/>
    <property type="match status" value="1"/>
</dbReference>
<keyword evidence="7 8" id="KW-0694">RNA-binding</keyword>
<dbReference type="AlphaFoldDB" id="A0A7W2IJY8"/>
<evidence type="ECO:0000259" key="10">
    <source>
        <dbReference type="PROSITE" id="PS50126"/>
    </source>
</evidence>
<comment type="function">
    <text evidence="8">3'-5' exoribonuclease that releases 5'-nucleoside monophosphates and is involved in maturation of structured RNAs.</text>
</comment>
<dbReference type="RefSeq" id="WP_182152838.1">
    <property type="nucleotide sequence ID" value="NZ_JACEZU010000003.1"/>
</dbReference>
<feature type="region of interest" description="Disordered" evidence="9">
    <location>
        <begin position="742"/>
        <end position="826"/>
    </location>
</feature>
<sequence>MSQITHIPSREEILGIFRGAKAPLDLRALAKSLKVGTEAQAILTRRLNAMVRDGQLMADQDTGCFVLADLSGFIAGRVTSHRDGFGFVIPDEPGDDLFLPEKEMQKVLHGDRVLAKVVGVDRRGRPEGTIVEVVQRANTHIIGRLHNENGAWIVAPEDQRISQDILVAGGVGKAKSGQVVSVELTEQPMRFKQPVGKIVEVLGELDDPGMEIEIAVRKFGVPHIFSDGALKQAAKLPDVVRPADLADRVDLRDVPLVTIDGEDARDFDDAVYCEPVKIGRTKAYRLIVAIADVSHYVKPNDALDLDALERSTSVYFPRRVIPMLPEKLSNGLCSLNPAVDRLTLVCDAVVTAKGEIKAYQFYPAVIHSAARLTYTQVADILGNTKGPEAARRPGIVPHLLNLYEVYQALLKARLERGAIDFETTETYIVCNPSGKIEKIIPRTRNDAHRLIEECMLTANVCAADLLIRHKHPGTYRIHASPTAEKLKQVRTFLKQAGLHLDGGDKPTAAHYAELMREVKLRPDASLLQTMLLRSMQQAVYSPDNIGHFGLAYEAYAHFTSPIRRYPDLLTHRAIKAILLGKKYEPKLTEKSVLNTNVSNATRKQQAKDKAEGREKKAADLTVWDALGVHCSANERRADEASRDVEAWLKCYFMQDKLGEEFTGLITGVTTFGIFVQLDQLFVEGLVHVTDLGADYFQYDEARHELRGERTGQRYQLTDRVTVQVVRVDLEARKVDLRLAGVPERETAPAKGGRGAPSPAPGKANVKPGPRTERQPRFEAASAGKAKASKTKATASKAKPKRKTNAAASAAVAPRAAKPASKSKKKR</sequence>
<feature type="compositionally biased region" description="Low complexity" evidence="9">
    <location>
        <begin position="804"/>
        <end position="819"/>
    </location>
</feature>
<dbReference type="PROSITE" id="PS01175">
    <property type="entry name" value="RIBONUCLEASE_II"/>
    <property type="match status" value="1"/>
</dbReference>
<dbReference type="InterPro" id="IPR013223">
    <property type="entry name" value="RNase_B_OB_dom"/>
</dbReference>
<dbReference type="CDD" id="cd04471">
    <property type="entry name" value="S1_RNase_R"/>
    <property type="match status" value="1"/>
</dbReference>
<keyword evidence="3 8" id="KW-0963">Cytoplasm</keyword>
<evidence type="ECO:0000256" key="7">
    <source>
        <dbReference type="ARBA" id="ARBA00022884"/>
    </source>
</evidence>
<dbReference type="EMBL" id="JACEZU010000003">
    <property type="protein sequence ID" value="MBA5687004.1"/>
    <property type="molecule type" value="Genomic_DNA"/>
</dbReference>
<evidence type="ECO:0000256" key="8">
    <source>
        <dbReference type="HAMAP-Rule" id="MF_01895"/>
    </source>
</evidence>
<evidence type="ECO:0000256" key="1">
    <source>
        <dbReference type="ARBA" id="ARBA00001849"/>
    </source>
</evidence>
<dbReference type="HAMAP" id="MF_01895">
    <property type="entry name" value="RNase_R"/>
    <property type="match status" value="1"/>
</dbReference>
<organism evidence="11 12">
    <name type="scientific">Rugamonas apoptosis</name>
    <dbReference type="NCBI Taxonomy" id="2758570"/>
    <lineage>
        <taxon>Bacteria</taxon>
        <taxon>Pseudomonadati</taxon>
        <taxon>Pseudomonadota</taxon>
        <taxon>Betaproteobacteria</taxon>
        <taxon>Burkholderiales</taxon>
        <taxon>Oxalobacteraceae</taxon>
        <taxon>Telluria group</taxon>
        <taxon>Rugamonas</taxon>
    </lineage>
</organism>
<dbReference type="InterPro" id="IPR011805">
    <property type="entry name" value="RNase_R"/>
</dbReference>
<comment type="caution">
    <text evidence="11">The sequence shown here is derived from an EMBL/GenBank/DDBJ whole genome shotgun (WGS) entry which is preliminary data.</text>
</comment>
<keyword evidence="4 8" id="KW-0540">Nuclease</keyword>
<dbReference type="EC" id="3.1.13.1" evidence="8"/>
<evidence type="ECO:0000256" key="6">
    <source>
        <dbReference type="ARBA" id="ARBA00022839"/>
    </source>
</evidence>
<feature type="compositionally biased region" description="Low complexity" evidence="9">
    <location>
        <begin position="779"/>
        <end position="796"/>
    </location>
</feature>
<dbReference type="SMART" id="SM00955">
    <property type="entry name" value="RNB"/>
    <property type="match status" value="1"/>
</dbReference>
<dbReference type="InterPro" id="IPR003029">
    <property type="entry name" value="S1_domain"/>
</dbReference>
<dbReference type="GO" id="GO:0008859">
    <property type="term" value="F:exoribonuclease II activity"/>
    <property type="evidence" value="ECO:0007669"/>
    <property type="project" value="UniProtKB-UniRule"/>
</dbReference>
<dbReference type="Pfam" id="PF00773">
    <property type="entry name" value="RNB"/>
    <property type="match status" value="1"/>
</dbReference>
<dbReference type="InterPro" id="IPR022966">
    <property type="entry name" value="RNase_II/R_CS"/>
</dbReference>